<dbReference type="CDD" id="cd10334">
    <property type="entry name" value="SLC6sbd_u1"/>
    <property type="match status" value="1"/>
</dbReference>
<dbReference type="PANTHER" id="PTHR42948:SF1">
    <property type="entry name" value="TRANSPORTER"/>
    <property type="match status" value="1"/>
</dbReference>
<feature type="transmembrane region" description="Helical" evidence="6">
    <location>
        <begin position="221"/>
        <end position="246"/>
    </location>
</feature>
<evidence type="ECO:0000256" key="4">
    <source>
        <dbReference type="ARBA" id="ARBA00022989"/>
    </source>
</evidence>
<gene>
    <name evidence="7" type="ORF">FB566_2850</name>
</gene>
<keyword evidence="8" id="KW-1185">Reference proteome</keyword>
<protein>
    <submittedName>
        <fullName evidence="7">NSS family neurotransmitter:Na+ symporter</fullName>
    </submittedName>
</protein>
<dbReference type="PROSITE" id="PS50267">
    <property type="entry name" value="NA_NEUROTRAN_SYMP_3"/>
    <property type="match status" value="1"/>
</dbReference>
<keyword evidence="5 6" id="KW-0472">Membrane</keyword>
<dbReference type="NCBIfam" id="NF037979">
    <property type="entry name" value="Na_transp"/>
    <property type="match status" value="1"/>
</dbReference>
<dbReference type="PRINTS" id="PR00176">
    <property type="entry name" value="NANEUSMPORT"/>
</dbReference>
<dbReference type="InParanoid" id="A0A543AXJ0"/>
<evidence type="ECO:0000313" key="8">
    <source>
        <dbReference type="Proteomes" id="UP000317043"/>
    </source>
</evidence>
<dbReference type="InterPro" id="IPR000175">
    <property type="entry name" value="Na/ntran_symport"/>
</dbReference>
<feature type="transmembrane region" description="Helical" evidence="6">
    <location>
        <begin position="179"/>
        <end position="201"/>
    </location>
</feature>
<evidence type="ECO:0000256" key="2">
    <source>
        <dbReference type="ARBA" id="ARBA00022448"/>
    </source>
</evidence>
<feature type="transmembrane region" description="Helical" evidence="6">
    <location>
        <begin position="432"/>
        <end position="451"/>
    </location>
</feature>
<keyword evidence="2" id="KW-0813">Transport</keyword>
<feature type="transmembrane region" description="Helical" evidence="6">
    <location>
        <begin position="87"/>
        <end position="110"/>
    </location>
</feature>
<dbReference type="InterPro" id="IPR037272">
    <property type="entry name" value="SNS_sf"/>
</dbReference>
<evidence type="ECO:0000256" key="6">
    <source>
        <dbReference type="SAM" id="Phobius"/>
    </source>
</evidence>
<proteinExistence type="predicted"/>
<evidence type="ECO:0000256" key="1">
    <source>
        <dbReference type="ARBA" id="ARBA00004141"/>
    </source>
</evidence>
<evidence type="ECO:0000256" key="5">
    <source>
        <dbReference type="ARBA" id="ARBA00023136"/>
    </source>
</evidence>
<feature type="transmembrane region" description="Helical" evidence="6">
    <location>
        <begin position="391"/>
        <end position="412"/>
    </location>
</feature>
<comment type="subcellular location">
    <subcellularLocation>
        <location evidence="1">Membrane</location>
        <topology evidence="1">Multi-pass membrane protein</topology>
    </subcellularLocation>
</comment>
<evidence type="ECO:0000256" key="3">
    <source>
        <dbReference type="ARBA" id="ARBA00022692"/>
    </source>
</evidence>
<dbReference type="PANTHER" id="PTHR42948">
    <property type="entry name" value="TRANSPORTER"/>
    <property type="match status" value="1"/>
</dbReference>
<accession>A0A543AXJ0</accession>
<sequence>MAQAREQWGTRAGFILAAVGSAIGLGNIWRFPDTAFKAGGGSFLVPYIIALLTAAIPLLIMEYAIGHKNRASPPLAFRRVSRSLQPIGWWQTAICVVIACYYATIIAWAIRYVFFALDQSWSGAPDTATFFTEFVGVEAAGETPSLVPGVAVPAILVWIATLVILGLGIRKGIEIASKIFIPLLIVVFGCLVVWSLTLEGAVDGLNAFFTPDWSRLFDTNVWLLVYGQLFFSLSVGFGIMVTYASYLRRRADLSGPALVAGFANSSFEILAGIGVFAALGFMAASQGTTVEQVVADGVGLAFFSFPTIISELPFGSVGNGLFGVLFFGSLVIAGFTSLVSIVQVVISTVQDRLGTGRWFTVAVVGVPMAVVSVGLFASTQGLNFLDVADHYINHYGIAAAAFVSLVIVAVLLRKLPQLRDHLNRYSSIKVGWWWFITLGVLTPIGLGAVLIHSLIGEFQNPYGEGEYSNAFLFWSGWVVAIGAFVFGIVMSLIPWRNADRIETESISKEGSA</sequence>
<reference evidence="7 8" key="1">
    <citation type="submission" date="2019-06" db="EMBL/GenBank/DDBJ databases">
        <title>Sequencing the genomes of 1000 actinobacteria strains.</title>
        <authorList>
            <person name="Klenk H.-P."/>
        </authorList>
    </citation>
    <scope>NUCLEOTIDE SEQUENCE [LARGE SCALE GENOMIC DNA]</scope>
    <source>
        <strain evidence="7 8">DSM 45928</strain>
    </source>
</reference>
<comment type="caution">
    <text evidence="7">The sequence shown here is derived from an EMBL/GenBank/DDBJ whole genome shotgun (WGS) entry which is preliminary data.</text>
</comment>
<feature type="transmembrane region" description="Helical" evidence="6">
    <location>
        <begin position="321"/>
        <end position="346"/>
    </location>
</feature>
<keyword evidence="4 6" id="KW-1133">Transmembrane helix</keyword>
<dbReference type="SUPFAM" id="SSF161070">
    <property type="entry name" value="SNF-like"/>
    <property type="match status" value="1"/>
</dbReference>
<keyword evidence="3 6" id="KW-0812">Transmembrane</keyword>
<feature type="transmembrane region" description="Helical" evidence="6">
    <location>
        <begin position="258"/>
        <end position="284"/>
    </location>
</feature>
<organism evidence="7 8">
    <name type="scientific">Stackebrandtia endophytica</name>
    <dbReference type="NCBI Taxonomy" id="1496996"/>
    <lineage>
        <taxon>Bacteria</taxon>
        <taxon>Bacillati</taxon>
        <taxon>Actinomycetota</taxon>
        <taxon>Actinomycetes</taxon>
        <taxon>Glycomycetales</taxon>
        <taxon>Glycomycetaceae</taxon>
        <taxon>Stackebrandtia</taxon>
    </lineage>
</organism>
<dbReference type="AlphaFoldDB" id="A0A543AXJ0"/>
<name>A0A543AXJ0_9ACTN</name>
<feature type="transmembrane region" description="Helical" evidence="6">
    <location>
        <begin position="146"/>
        <end position="167"/>
    </location>
</feature>
<feature type="transmembrane region" description="Helical" evidence="6">
    <location>
        <begin position="471"/>
        <end position="493"/>
    </location>
</feature>
<evidence type="ECO:0000313" key="7">
    <source>
        <dbReference type="EMBL" id="TQL77294.1"/>
    </source>
</evidence>
<dbReference type="Pfam" id="PF00209">
    <property type="entry name" value="SNF"/>
    <property type="match status" value="2"/>
</dbReference>
<dbReference type="EMBL" id="VFOW01000001">
    <property type="protein sequence ID" value="TQL77294.1"/>
    <property type="molecule type" value="Genomic_DNA"/>
</dbReference>
<feature type="transmembrane region" description="Helical" evidence="6">
    <location>
        <begin position="358"/>
        <end position="379"/>
    </location>
</feature>
<feature type="transmembrane region" description="Helical" evidence="6">
    <location>
        <begin position="43"/>
        <end position="66"/>
    </location>
</feature>
<dbReference type="Proteomes" id="UP000317043">
    <property type="component" value="Unassembled WGS sequence"/>
</dbReference>
<feature type="transmembrane region" description="Helical" evidence="6">
    <location>
        <begin position="12"/>
        <end position="31"/>
    </location>
</feature>
<dbReference type="GO" id="GO:0016020">
    <property type="term" value="C:membrane"/>
    <property type="evidence" value="ECO:0007669"/>
    <property type="project" value="UniProtKB-SubCell"/>
</dbReference>